<reference evidence="1" key="1">
    <citation type="journal article" date="2021" name="Open Biol.">
        <title>Shared evolutionary footprints suggest mitochondrial oxidative damage underlies multiple complex I losses in fungi.</title>
        <authorList>
            <person name="Schikora-Tamarit M.A."/>
            <person name="Marcet-Houben M."/>
            <person name="Nosek J."/>
            <person name="Gabaldon T."/>
        </authorList>
    </citation>
    <scope>NUCLEOTIDE SEQUENCE</scope>
    <source>
        <strain evidence="1">CBS2887</strain>
    </source>
</reference>
<reference evidence="1" key="2">
    <citation type="submission" date="2021-01" db="EMBL/GenBank/DDBJ databases">
        <authorList>
            <person name="Schikora-Tamarit M.A."/>
        </authorList>
    </citation>
    <scope>NUCLEOTIDE SEQUENCE</scope>
    <source>
        <strain evidence="1">CBS2887</strain>
    </source>
</reference>
<proteinExistence type="predicted"/>
<dbReference type="EMBL" id="JAEUBG010002387">
    <property type="protein sequence ID" value="KAH3684633.1"/>
    <property type="molecule type" value="Genomic_DNA"/>
</dbReference>
<comment type="caution">
    <text evidence="1">The sequence shown here is derived from an EMBL/GenBank/DDBJ whole genome shotgun (WGS) entry which is preliminary data.</text>
</comment>
<evidence type="ECO:0000313" key="1">
    <source>
        <dbReference type="EMBL" id="KAH3684633.1"/>
    </source>
</evidence>
<sequence>MDSGNSKEEELVWVSLGISNSNKNILVSPLNPLKAGMPSRYTPQSLENPEAAHEMLEKMMNSSSELIKVSLARVVLEEALEIPSESA</sequence>
<evidence type="ECO:0000313" key="2">
    <source>
        <dbReference type="Proteomes" id="UP000774326"/>
    </source>
</evidence>
<dbReference type="AlphaFoldDB" id="A0A9P8TM33"/>
<keyword evidence="2" id="KW-1185">Reference proteome</keyword>
<dbReference type="Proteomes" id="UP000774326">
    <property type="component" value="Unassembled WGS sequence"/>
</dbReference>
<accession>A0A9P8TM33</accession>
<organism evidence="1 2">
    <name type="scientific">Wickerhamomyces pijperi</name>
    <name type="common">Yeast</name>
    <name type="synonym">Pichia pijperi</name>
    <dbReference type="NCBI Taxonomy" id="599730"/>
    <lineage>
        <taxon>Eukaryota</taxon>
        <taxon>Fungi</taxon>
        <taxon>Dikarya</taxon>
        <taxon>Ascomycota</taxon>
        <taxon>Saccharomycotina</taxon>
        <taxon>Saccharomycetes</taxon>
        <taxon>Phaffomycetales</taxon>
        <taxon>Wickerhamomycetaceae</taxon>
        <taxon>Wickerhamomyces</taxon>
    </lineage>
</organism>
<gene>
    <name evidence="1" type="ORF">WICPIJ_004389</name>
</gene>
<protein>
    <submittedName>
        <fullName evidence="1">Uncharacterized protein</fullName>
    </submittedName>
</protein>
<name>A0A9P8TM33_WICPI</name>